<reference evidence="11" key="3">
    <citation type="journal article" date="2017" name="Nature">
        <title>Genome sequence of the progenitor of the wheat D genome Aegilops tauschii.</title>
        <authorList>
            <person name="Luo M.C."/>
            <person name="Gu Y.Q."/>
            <person name="Puiu D."/>
            <person name="Wang H."/>
            <person name="Twardziok S.O."/>
            <person name="Deal K.R."/>
            <person name="Huo N."/>
            <person name="Zhu T."/>
            <person name="Wang L."/>
            <person name="Wang Y."/>
            <person name="McGuire P.E."/>
            <person name="Liu S."/>
            <person name="Long H."/>
            <person name="Ramasamy R.K."/>
            <person name="Rodriguez J.C."/>
            <person name="Van S.L."/>
            <person name="Yuan L."/>
            <person name="Wang Z."/>
            <person name="Xia Z."/>
            <person name="Xiao L."/>
            <person name="Anderson O.D."/>
            <person name="Ouyang S."/>
            <person name="Liang Y."/>
            <person name="Zimin A.V."/>
            <person name="Pertea G."/>
            <person name="Qi P."/>
            <person name="Bennetzen J.L."/>
            <person name="Dai X."/>
            <person name="Dawson M.W."/>
            <person name="Muller H.G."/>
            <person name="Kugler K."/>
            <person name="Rivarola-Duarte L."/>
            <person name="Spannagl M."/>
            <person name="Mayer K.F.X."/>
            <person name="Lu F.H."/>
            <person name="Bevan M.W."/>
            <person name="Leroy P."/>
            <person name="Li P."/>
            <person name="You F.M."/>
            <person name="Sun Q."/>
            <person name="Liu Z."/>
            <person name="Lyons E."/>
            <person name="Wicker T."/>
            <person name="Salzberg S.L."/>
            <person name="Devos K.M."/>
            <person name="Dvorak J."/>
        </authorList>
    </citation>
    <scope>NUCLEOTIDE SEQUENCE [LARGE SCALE GENOMIC DNA]</scope>
    <source>
        <strain evidence="11">cv. AL8/78</strain>
    </source>
</reference>
<reference evidence="11" key="5">
    <citation type="journal article" date="2021" name="G3 (Bethesda)">
        <title>Aegilops tauschii genome assembly Aet v5.0 features greater sequence contiguity and improved annotation.</title>
        <authorList>
            <person name="Wang L."/>
            <person name="Zhu T."/>
            <person name="Rodriguez J.C."/>
            <person name="Deal K.R."/>
            <person name="Dubcovsky J."/>
            <person name="McGuire P.E."/>
            <person name="Lux T."/>
            <person name="Spannagl M."/>
            <person name="Mayer K.F.X."/>
            <person name="Baldrich P."/>
            <person name="Meyers B.C."/>
            <person name="Huo N."/>
            <person name="Gu Y.Q."/>
            <person name="Zhou H."/>
            <person name="Devos K.M."/>
            <person name="Bennetzen J.L."/>
            <person name="Unver T."/>
            <person name="Budak H."/>
            <person name="Gulick P.J."/>
            <person name="Galiba G."/>
            <person name="Kalapos B."/>
            <person name="Nelson D.R."/>
            <person name="Li P."/>
            <person name="You F.M."/>
            <person name="Luo M.C."/>
            <person name="Dvorak J."/>
        </authorList>
    </citation>
    <scope>NUCLEOTIDE SEQUENCE [LARGE SCALE GENOMIC DNA]</scope>
    <source>
        <strain evidence="11">cv. AL8/78</strain>
    </source>
</reference>
<evidence type="ECO:0000256" key="9">
    <source>
        <dbReference type="ARBA" id="ARBA00046432"/>
    </source>
</evidence>
<comment type="subunit">
    <text evidence="9">Component of the translation initiation factor 2B (eIF2B) complex which is a heterodecamer of two sets of five different subunits: alpha, beta, gamma, delta and epsilon. Subunits alpha, beta and delta comprise a regulatory subcomplex and subunits epsilon and gamma comprise a catalytic subcomplex. Within the complex, the hexameric regulatory complex resides at the center, with the two heterodimeric catalytic subcomplexes bound on opposite sides.</text>
</comment>
<reference evidence="12" key="1">
    <citation type="journal article" date="2014" name="Science">
        <title>Ancient hybridizations among the ancestral genomes of bread wheat.</title>
        <authorList>
            <consortium name="International Wheat Genome Sequencing Consortium,"/>
            <person name="Marcussen T."/>
            <person name="Sandve S.R."/>
            <person name="Heier L."/>
            <person name="Spannagl M."/>
            <person name="Pfeifer M."/>
            <person name="Jakobsen K.S."/>
            <person name="Wulff B.B."/>
            <person name="Steuernagel B."/>
            <person name="Mayer K.F."/>
            <person name="Olsen O.A."/>
        </authorList>
    </citation>
    <scope>NUCLEOTIDE SEQUENCE [LARGE SCALE GENOMIC DNA]</scope>
    <source>
        <strain evidence="12">cv. AL8/78</strain>
    </source>
</reference>
<comment type="similarity">
    <text evidence="2">Belongs to the eIF-2B gamma/epsilon subunits family.</text>
</comment>
<protein>
    <recommendedName>
        <fullName evidence="6">Translation initiation factor eIF2B subunit gamma</fullName>
    </recommendedName>
    <alternativeName>
        <fullName evidence="7">eIF2B GDP-GTP exchange factor subunit gamma</fullName>
    </alternativeName>
</protein>
<keyword evidence="5" id="KW-0648">Protein biosynthesis</keyword>
<reference evidence="12" key="2">
    <citation type="journal article" date="2017" name="Nat. Plants">
        <title>The Aegilops tauschii genome reveals multiple impacts of transposons.</title>
        <authorList>
            <person name="Zhao G."/>
            <person name="Zou C."/>
            <person name="Li K."/>
            <person name="Wang K."/>
            <person name="Li T."/>
            <person name="Gao L."/>
            <person name="Zhang X."/>
            <person name="Wang H."/>
            <person name="Yang Z."/>
            <person name="Liu X."/>
            <person name="Jiang W."/>
            <person name="Mao L."/>
            <person name="Kong X."/>
            <person name="Jiao Y."/>
            <person name="Jia J."/>
        </authorList>
    </citation>
    <scope>NUCLEOTIDE SEQUENCE [LARGE SCALE GENOMIC DNA]</scope>
    <source>
        <strain evidence="12">cv. AL8/78</strain>
    </source>
</reference>
<name>A0A453S8J0_AEGTS</name>
<dbReference type="EnsemblPlants" id="AET7Gv20847300.25">
    <property type="protein sequence ID" value="AET7Gv20847300.25"/>
    <property type="gene ID" value="AET7Gv20847300"/>
</dbReference>
<dbReference type="GO" id="GO:0005851">
    <property type="term" value="C:eukaryotic translation initiation factor 2B complex"/>
    <property type="evidence" value="ECO:0007669"/>
    <property type="project" value="TreeGrafter"/>
</dbReference>
<evidence type="ECO:0000256" key="3">
    <source>
        <dbReference type="ARBA" id="ARBA00022490"/>
    </source>
</evidence>
<dbReference type="GO" id="GO:0005085">
    <property type="term" value="F:guanyl-nucleotide exchange factor activity"/>
    <property type="evidence" value="ECO:0007669"/>
    <property type="project" value="TreeGrafter"/>
</dbReference>
<accession>A0A453S8J0</accession>
<dbReference type="InterPro" id="IPR005835">
    <property type="entry name" value="NTP_transferase_dom"/>
</dbReference>
<dbReference type="SUPFAM" id="SSF53448">
    <property type="entry name" value="Nucleotide-diphospho-sugar transferases"/>
    <property type="match status" value="1"/>
</dbReference>
<evidence type="ECO:0000256" key="1">
    <source>
        <dbReference type="ARBA" id="ARBA00004514"/>
    </source>
</evidence>
<evidence type="ECO:0000256" key="6">
    <source>
        <dbReference type="ARBA" id="ARBA00044196"/>
    </source>
</evidence>
<proteinExistence type="inferred from homology"/>
<dbReference type="GO" id="GO:0005829">
    <property type="term" value="C:cytosol"/>
    <property type="evidence" value="ECO:0007669"/>
    <property type="project" value="UniProtKB-SubCell"/>
</dbReference>
<dbReference type="Proteomes" id="UP000015105">
    <property type="component" value="Chromosome 7D"/>
</dbReference>
<dbReference type="PANTHER" id="PTHR45989:SF1">
    <property type="entry name" value="TRANSLATION INITIATION FACTOR EIF-2B SUBUNIT GAMMA"/>
    <property type="match status" value="1"/>
</dbReference>
<organism evidence="11 12">
    <name type="scientific">Aegilops tauschii subsp. strangulata</name>
    <name type="common">Goatgrass</name>
    <dbReference type="NCBI Taxonomy" id="200361"/>
    <lineage>
        <taxon>Eukaryota</taxon>
        <taxon>Viridiplantae</taxon>
        <taxon>Streptophyta</taxon>
        <taxon>Embryophyta</taxon>
        <taxon>Tracheophyta</taxon>
        <taxon>Spermatophyta</taxon>
        <taxon>Magnoliopsida</taxon>
        <taxon>Liliopsida</taxon>
        <taxon>Poales</taxon>
        <taxon>Poaceae</taxon>
        <taxon>BOP clade</taxon>
        <taxon>Pooideae</taxon>
        <taxon>Triticodae</taxon>
        <taxon>Triticeae</taxon>
        <taxon>Triticinae</taxon>
        <taxon>Aegilops</taxon>
    </lineage>
</organism>
<comment type="function">
    <text evidence="8">Acts as a component of the translation initiation factor 2B (eIF2B) complex, which catalyzes the exchange of GDP for GTP on the eukaryotic initiation factor 2 (eIF2) complex gamma subunit. Its guanine nucleotide exchange factor activity is repressed when bound to eIF2 complex phosphorylated on the alpha subunit, thereby limiting the amount of methionyl-initiator methionine tRNA available to the ribosome and consequently global translation is repressed.</text>
</comment>
<evidence type="ECO:0000259" key="10">
    <source>
        <dbReference type="Pfam" id="PF00483"/>
    </source>
</evidence>
<evidence type="ECO:0000313" key="11">
    <source>
        <dbReference type="EnsemblPlants" id="AET7Gv20847300.25"/>
    </source>
</evidence>
<evidence type="ECO:0000313" key="12">
    <source>
        <dbReference type="Proteomes" id="UP000015105"/>
    </source>
</evidence>
<dbReference type="Pfam" id="PF00483">
    <property type="entry name" value="NTP_transferase"/>
    <property type="match status" value="1"/>
</dbReference>
<evidence type="ECO:0000256" key="2">
    <source>
        <dbReference type="ARBA" id="ARBA00007878"/>
    </source>
</evidence>
<evidence type="ECO:0000256" key="8">
    <source>
        <dbReference type="ARBA" id="ARBA00045373"/>
    </source>
</evidence>
<evidence type="ECO:0000256" key="4">
    <source>
        <dbReference type="ARBA" id="ARBA00022540"/>
    </source>
</evidence>
<sequence>MDFQVVVLAGGTSEKLSPLVSKDVPKALLPVANRPAISYVLDLLESSDLKDIIVVSKRPSSSISAPPPVRSWALPFANAPVRLLQVVEGQEAARLVGAWISSAYLDRLVVEVVAVTEDIGTAGALRAISKRLVANDVLVISGDLVTDVLPGAVAATHRRNGAAVTALLCSVPVSGPSDAASSGGKDKAKKPCRLNIVGLDITRQFLLHVVSGTDVEKDVRVYKRKIRAVGQMEIRSDLMDAHLYAFNRTTLQDVLEQKEAYRSIRLEVLPYLVKSQLRSAPSGGEGTIVDETGNVVVPPSSNLQCLSQHRAIAPSAFKQDLLASSGGGTHRCCVYIASKNKYCHRLNSIQAYCDINRDVIGEASHLSGYSFSSHNNII</sequence>
<dbReference type="InterPro" id="IPR029044">
    <property type="entry name" value="Nucleotide-diphossugar_trans"/>
</dbReference>
<dbReference type="PANTHER" id="PTHR45989">
    <property type="entry name" value="TRANSLATION INITIATION FACTOR EIF-2B SUBUNIT GAMMA"/>
    <property type="match status" value="1"/>
</dbReference>
<dbReference type="GO" id="GO:0002183">
    <property type="term" value="P:cytoplasmic translational initiation"/>
    <property type="evidence" value="ECO:0007669"/>
    <property type="project" value="TreeGrafter"/>
</dbReference>
<dbReference type="InterPro" id="IPR051960">
    <property type="entry name" value="eIF2B_gamma"/>
</dbReference>
<dbReference type="Gramene" id="AET7Gv20847300.25">
    <property type="protein sequence ID" value="AET7Gv20847300.25"/>
    <property type="gene ID" value="AET7Gv20847300"/>
</dbReference>
<keyword evidence="12" id="KW-1185">Reference proteome</keyword>
<dbReference type="AlphaFoldDB" id="A0A453S8J0"/>
<dbReference type="GO" id="GO:0003743">
    <property type="term" value="F:translation initiation factor activity"/>
    <property type="evidence" value="ECO:0007669"/>
    <property type="project" value="UniProtKB-KW"/>
</dbReference>
<dbReference type="Gene3D" id="3.90.550.10">
    <property type="entry name" value="Spore Coat Polysaccharide Biosynthesis Protein SpsA, Chain A"/>
    <property type="match status" value="1"/>
</dbReference>
<evidence type="ECO:0000256" key="5">
    <source>
        <dbReference type="ARBA" id="ARBA00022917"/>
    </source>
</evidence>
<reference evidence="11" key="4">
    <citation type="submission" date="2019-03" db="UniProtKB">
        <authorList>
            <consortium name="EnsemblPlants"/>
        </authorList>
    </citation>
    <scope>IDENTIFICATION</scope>
</reference>
<evidence type="ECO:0000256" key="7">
    <source>
        <dbReference type="ARBA" id="ARBA00044229"/>
    </source>
</evidence>
<keyword evidence="3" id="KW-0963">Cytoplasm</keyword>
<comment type="subcellular location">
    <subcellularLocation>
        <location evidence="1">Cytoplasm</location>
        <location evidence="1">Cytosol</location>
    </subcellularLocation>
</comment>
<feature type="domain" description="Nucleotidyl transferase" evidence="10">
    <location>
        <begin position="5"/>
        <end position="177"/>
    </location>
</feature>
<keyword evidence="4" id="KW-0396">Initiation factor</keyword>